<feature type="signal peptide" evidence="1">
    <location>
        <begin position="1"/>
        <end position="22"/>
    </location>
</feature>
<evidence type="ECO:0000256" key="1">
    <source>
        <dbReference type="SAM" id="SignalP"/>
    </source>
</evidence>
<evidence type="ECO:0008006" key="4">
    <source>
        <dbReference type="Google" id="ProtNLM"/>
    </source>
</evidence>
<dbReference type="EMBL" id="JAEDAH010000043">
    <property type="protein sequence ID" value="MCA6063739.1"/>
    <property type="molecule type" value="Genomic_DNA"/>
</dbReference>
<name>A0ABS7ZPV1_9GAMM</name>
<proteinExistence type="predicted"/>
<accession>A0ABS7ZPV1</accession>
<dbReference type="RefSeq" id="WP_225674035.1">
    <property type="nucleotide sequence ID" value="NZ_JAEDAH010000043.1"/>
</dbReference>
<gene>
    <name evidence="2" type="ORF">I9W95_08970</name>
</gene>
<evidence type="ECO:0000313" key="2">
    <source>
        <dbReference type="EMBL" id="MCA6063739.1"/>
    </source>
</evidence>
<organism evidence="2 3">
    <name type="scientific">Thalassolituus marinus</name>
    <dbReference type="NCBI Taxonomy" id="671053"/>
    <lineage>
        <taxon>Bacteria</taxon>
        <taxon>Pseudomonadati</taxon>
        <taxon>Pseudomonadota</taxon>
        <taxon>Gammaproteobacteria</taxon>
        <taxon>Oceanospirillales</taxon>
        <taxon>Oceanospirillaceae</taxon>
        <taxon>Thalassolituus</taxon>
    </lineage>
</organism>
<reference evidence="2 3" key="1">
    <citation type="submission" date="2020-12" db="EMBL/GenBank/DDBJ databases">
        <title>Novel Thalassolituus-related marine hydrocarbonoclastic bacteria mediated algae-derived hydrocarbons mineralization in twilight zone of the northern South China Sea.</title>
        <authorList>
            <person name="Dong C."/>
        </authorList>
    </citation>
    <scope>NUCLEOTIDE SEQUENCE [LARGE SCALE GENOMIC DNA]</scope>
    <source>
        <strain evidence="2 3">IMCC1826</strain>
    </source>
</reference>
<evidence type="ECO:0000313" key="3">
    <source>
        <dbReference type="Proteomes" id="UP000714380"/>
    </source>
</evidence>
<dbReference type="Proteomes" id="UP000714380">
    <property type="component" value="Unassembled WGS sequence"/>
</dbReference>
<comment type="caution">
    <text evidence="2">The sequence shown here is derived from an EMBL/GenBank/DDBJ whole genome shotgun (WGS) entry which is preliminary data.</text>
</comment>
<keyword evidence="3" id="KW-1185">Reference proteome</keyword>
<feature type="chain" id="PRO_5046862830" description="Alginate export domain-containing protein" evidence="1">
    <location>
        <begin position="23"/>
        <end position="385"/>
    </location>
</feature>
<protein>
    <recommendedName>
        <fullName evidence="4">Alginate export domain-containing protein</fullName>
    </recommendedName>
</protein>
<keyword evidence="1" id="KW-0732">Signal</keyword>
<dbReference type="PROSITE" id="PS51257">
    <property type="entry name" value="PROKAR_LIPOPROTEIN"/>
    <property type="match status" value="1"/>
</dbReference>
<sequence>MKNCVKPLVIAVAMGAACSAVAADNFVSLVKEGDMLADFRLRYETNDTEGGTDAATALTLRSRLGYETPSVSGFKVLAEIEDVRAFIDEYRIEDPDYDIVADPVNTEINRAQISYAKDEFSAVVGRQRIILDNARFVGNVGWRQNEQTYDAALFAYKKDAVSLAYAYVDQVNDFTFTSMDVTAHVLNGSYAGLPVGTVTGYAYLIEYDDTDATLDTHGASLVGKQTVNDVAVSYRAEVATQSTGDNDALYYVLEAGATLSGVTATLGNEVLGSDDGDYGFATPLATKHAFNGWADLFLATPADGLSDTYVSVGGAVSGVKLQAVYHDFKADEGSMDYGSEVDFLAAKGINQNFSVGVKYAAYSAGDDASGKADTDKLWVWGEARF</sequence>